<sequence length="251" mass="28786">MSVEYELVDESDPDPREKIAGPQIYTDSSKINGRVGAAITWWANDTESEHQTLSLHPSCSVYQAEMYALYIKVAMVKASRDKVVNILSDSRSSLELLKNPRAGHPLAHAIRESTRNANGEGKKSVSTGREHTWTQRATKEQINWQKPLPKKLIPTMITRKLPYPGYEVARYDLEHKIETKLENQKMHEIMGNPEKRVEFLSFAEKAFREATSRRRSMNRKRNKEIPLTAPTPVPTQKPQENLKLQLQHCAR</sequence>
<dbReference type="AlphaFoldDB" id="A0A4C1UYU2"/>
<keyword evidence="3" id="KW-1185">Reference proteome</keyword>
<comment type="caution">
    <text evidence="2">The sequence shown here is derived from an EMBL/GenBank/DDBJ whole genome shotgun (WGS) entry which is preliminary data.</text>
</comment>
<feature type="compositionally biased region" description="Acidic residues" evidence="1">
    <location>
        <begin position="1"/>
        <end position="12"/>
    </location>
</feature>
<gene>
    <name evidence="2" type="ORF">EVAR_77429_1</name>
</gene>
<feature type="compositionally biased region" description="Basic residues" evidence="1">
    <location>
        <begin position="213"/>
        <end position="222"/>
    </location>
</feature>
<name>A0A4C1UYU2_EUMVA</name>
<evidence type="ECO:0000256" key="1">
    <source>
        <dbReference type="SAM" id="MobiDB-lite"/>
    </source>
</evidence>
<dbReference type="OrthoDB" id="411823at2759"/>
<dbReference type="Gene3D" id="3.30.420.10">
    <property type="entry name" value="Ribonuclease H-like superfamily/Ribonuclease H"/>
    <property type="match status" value="1"/>
</dbReference>
<feature type="region of interest" description="Disordered" evidence="1">
    <location>
        <begin position="210"/>
        <end position="241"/>
    </location>
</feature>
<dbReference type="SUPFAM" id="SSF53098">
    <property type="entry name" value="Ribonuclease H-like"/>
    <property type="match status" value="1"/>
</dbReference>
<feature type="region of interest" description="Disordered" evidence="1">
    <location>
        <begin position="1"/>
        <end position="21"/>
    </location>
</feature>
<reference evidence="2 3" key="1">
    <citation type="journal article" date="2019" name="Commun. Biol.">
        <title>The bagworm genome reveals a unique fibroin gene that provides high tensile strength.</title>
        <authorList>
            <person name="Kono N."/>
            <person name="Nakamura H."/>
            <person name="Ohtoshi R."/>
            <person name="Tomita M."/>
            <person name="Numata K."/>
            <person name="Arakawa K."/>
        </authorList>
    </citation>
    <scope>NUCLEOTIDE SEQUENCE [LARGE SCALE GENOMIC DNA]</scope>
</reference>
<feature type="region of interest" description="Disordered" evidence="1">
    <location>
        <begin position="110"/>
        <end position="135"/>
    </location>
</feature>
<evidence type="ECO:0000313" key="3">
    <source>
        <dbReference type="Proteomes" id="UP000299102"/>
    </source>
</evidence>
<evidence type="ECO:0008006" key="4">
    <source>
        <dbReference type="Google" id="ProtNLM"/>
    </source>
</evidence>
<dbReference type="EMBL" id="BGZK01000241">
    <property type="protein sequence ID" value="GBP31132.1"/>
    <property type="molecule type" value="Genomic_DNA"/>
</dbReference>
<dbReference type="InterPro" id="IPR036397">
    <property type="entry name" value="RNaseH_sf"/>
</dbReference>
<accession>A0A4C1UYU2</accession>
<evidence type="ECO:0000313" key="2">
    <source>
        <dbReference type="EMBL" id="GBP31132.1"/>
    </source>
</evidence>
<dbReference type="CDD" id="cd09276">
    <property type="entry name" value="Rnase_HI_RT_non_LTR"/>
    <property type="match status" value="1"/>
</dbReference>
<protein>
    <recommendedName>
        <fullName evidence="4">RNase H type-1 domain-containing protein</fullName>
    </recommendedName>
</protein>
<organism evidence="2 3">
    <name type="scientific">Eumeta variegata</name>
    <name type="common">Bagworm moth</name>
    <name type="synonym">Eumeta japonica</name>
    <dbReference type="NCBI Taxonomy" id="151549"/>
    <lineage>
        <taxon>Eukaryota</taxon>
        <taxon>Metazoa</taxon>
        <taxon>Ecdysozoa</taxon>
        <taxon>Arthropoda</taxon>
        <taxon>Hexapoda</taxon>
        <taxon>Insecta</taxon>
        <taxon>Pterygota</taxon>
        <taxon>Neoptera</taxon>
        <taxon>Endopterygota</taxon>
        <taxon>Lepidoptera</taxon>
        <taxon>Glossata</taxon>
        <taxon>Ditrysia</taxon>
        <taxon>Tineoidea</taxon>
        <taxon>Psychidae</taxon>
        <taxon>Oiketicinae</taxon>
        <taxon>Eumeta</taxon>
    </lineage>
</organism>
<dbReference type="InterPro" id="IPR012337">
    <property type="entry name" value="RNaseH-like_sf"/>
</dbReference>
<proteinExistence type="predicted"/>
<dbReference type="Proteomes" id="UP000299102">
    <property type="component" value="Unassembled WGS sequence"/>
</dbReference>
<dbReference type="GO" id="GO:0003676">
    <property type="term" value="F:nucleic acid binding"/>
    <property type="evidence" value="ECO:0007669"/>
    <property type="project" value="InterPro"/>
</dbReference>